<dbReference type="AlphaFoldDB" id="A0A4Y7SE82"/>
<dbReference type="PANTHER" id="PTHR21027">
    <property type="entry name" value="TRNA-SPLICING ENDONUCLEASE SUBUNIT SEN54"/>
    <property type="match status" value="1"/>
</dbReference>
<comment type="caution">
    <text evidence="5">The sequence shown here is derived from an EMBL/GenBank/DDBJ whole genome shotgun (WGS) entry which is preliminary data.</text>
</comment>
<accession>A0A4Y7SE82</accession>
<feature type="domain" description="tRNA-splicing endonuclease subunit Sen54 N-terminal" evidence="4">
    <location>
        <begin position="35"/>
        <end position="114"/>
    </location>
</feature>
<comment type="similarity">
    <text evidence="1">Belongs to the SEN54 family.</text>
</comment>
<evidence type="ECO:0000256" key="1">
    <source>
        <dbReference type="ARBA" id="ARBA00005736"/>
    </source>
</evidence>
<dbReference type="GO" id="GO:0000214">
    <property type="term" value="C:tRNA-intron endonuclease complex"/>
    <property type="evidence" value="ECO:0007669"/>
    <property type="project" value="TreeGrafter"/>
</dbReference>
<reference evidence="5 6" key="1">
    <citation type="journal article" date="2019" name="Nat. Ecol. Evol.">
        <title>Megaphylogeny resolves global patterns of mushroom evolution.</title>
        <authorList>
            <person name="Varga T."/>
            <person name="Krizsan K."/>
            <person name="Foldi C."/>
            <person name="Dima B."/>
            <person name="Sanchez-Garcia M."/>
            <person name="Sanchez-Ramirez S."/>
            <person name="Szollosi G.J."/>
            <person name="Szarkandi J.G."/>
            <person name="Papp V."/>
            <person name="Albert L."/>
            <person name="Andreopoulos W."/>
            <person name="Angelini C."/>
            <person name="Antonin V."/>
            <person name="Barry K.W."/>
            <person name="Bougher N.L."/>
            <person name="Buchanan P."/>
            <person name="Buyck B."/>
            <person name="Bense V."/>
            <person name="Catcheside P."/>
            <person name="Chovatia M."/>
            <person name="Cooper J."/>
            <person name="Damon W."/>
            <person name="Desjardin D."/>
            <person name="Finy P."/>
            <person name="Geml J."/>
            <person name="Haridas S."/>
            <person name="Hughes K."/>
            <person name="Justo A."/>
            <person name="Karasinski D."/>
            <person name="Kautmanova I."/>
            <person name="Kiss B."/>
            <person name="Kocsube S."/>
            <person name="Kotiranta H."/>
            <person name="LaButti K.M."/>
            <person name="Lechner B.E."/>
            <person name="Liimatainen K."/>
            <person name="Lipzen A."/>
            <person name="Lukacs Z."/>
            <person name="Mihaltcheva S."/>
            <person name="Morgado L.N."/>
            <person name="Niskanen T."/>
            <person name="Noordeloos M.E."/>
            <person name="Ohm R.A."/>
            <person name="Ortiz-Santana B."/>
            <person name="Ovrebo C."/>
            <person name="Racz N."/>
            <person name="Riley R."/>
            <person name="Savchenko A."/>
            <person name="Shiryaev A."/>
            <person name="Soop K."/>
            <person name="Spirin V."/>
            <person name="Szebenyi C."/>
            <person name="Tomsovsky M."/>
            <person name="Tulloss R.E."/>
            <person name="Uehling J."/>
            <person name="Grigoriev I.V."/>
            <person name="Vagvolgyi C."/>
            <person name="Papp T."/>
            <person name="Martin F.M."/>
            <person name="Miettinen O."/>
            <person name="Hibbett D.S."/>
            <person name="Nagy L.G."/>
        </authorList>
    </citation>
    <scope>NUCLEOTIDE SEQUENCE [LARGE SCALE GENOMIC DNA]</scope>
    <source>
        <strain evidence="5 6">FP101781</strain>
    </source>
</reference>
<dbReference type="EMBL" id="QPFP01000154">
    <property type="protein sequence ID" value="TEB20123.1"/>
    <property type="molecule type" value="Genomic_DNA"/>
</dbReference>
<feature type="region of interest" description="Disordered" evidence="3">
    <location>
        <begin position="306"/>
        <end position="340"/>
    </location>
</feature>
<dbReference type="OrthoDB" id="408683at2759"/>
<keyword evidence="2" id="KW-0819">tRNA processing</keyword>
<dbReference type="InterPro" id="IPR024337">
    <property type="entry name" value="tRNA_splic_suSen54"/>
</dbReference>
<dbReference type="Proteomes" id="UP000298030">
    <property type="component" value="Unassembled WGS sequence"/>
</dbReference>
<proteinExistence type="inferred from homology"/>
<protein>
    <recommendedName>
        <fullName evidence="4">tRNA-splicing endonuclease subunit Sen54 N-terminal domain-containing protein</fullName>
    </recommendedName>
</protein>
<dbReference type="STRING" id="71717.A0A4Y7SE82"/>
<organism evidence="5 6">
    <name type="scientific">Coprinellus micaceus</name>
    <name type="common">Glistening ink-cap mushroom</name>
    <name type="synonym">Coprinus micaceus</name>
    <dbReference type="NCBI Taxonomy" id="71717"/>
    <lineage>
        <taxon>Eukaryota</taxon>
        <taxon>Fungi</taxon>
        <taxon>Dikarya</taxon>
        <taxon>Basidiomycota</taxon>
        <taxon>Agaricomycotina</taxon>
        <taxon>Agaricomycetes</taxon>
        <taxon>Agaricomycetidae</taxon>
        <taxon>Agaricales</taxon>
        <taxon>Agaricineae</taxon>
        <taxon>Psathyrellaceae</taxon>
        <taxon>Coprinellus</taxon>
    </lineage>
</organism>
<evidence type="ECO:0000256" key="2">
    <source>
        <dbReference type="ARBA" id="ARBA00022694"/>
    </source>
</evidence>
<keyword evidence="6" id="KW-1185">Reference proteome</keyword>
<dbReference type="GO" id="GO:0000379">
    <property type="term" value="P:tRNA-type intron splice site recognition and cleavage"/>
    <property type="evidence" value="ECO:0007669"/>
    <property type="project" value="TreeGrafter"/>
</dbReference>
<dbReference type="PANTHER" id="PTHR21027:SF1">
    <property type="entry name" value="TRNA-SPLICING ENDONUCLEASE SUBUNIT SEN54"/>
    <property type="match status" value="1"/>
</dbReference>
<evidence type="ECO:0000313" key="6">
    <source>
        <dbReference type="Proteomes" id="UP000298030"/>
    </source>
</evidence>
<evidence type="ECO:0000313" key="5">
    <source>
        <dbReference type="EMBL" id="TEB20123.1"/>
    </source>
</evidence>
<evidence type="ECO:0000256" key="3">
    <source>
        <dbReference type="SAM" id="MobiDB-lite"/>
    </source>
</evidence>
<dbReference type="Pfam" id="PF12928">
    <property type="entry name" value="tRNA_int_end_N2"/>
    <property type="match status" value="1"/>
</dbReference>
<dbReference type="InterPro" id="IPR024336">
    <property type="entry name" value="tRNA_splic_suSen54_N"/>
</dbReference>
<sequence>MRPVIPKRGEKEFEPRAGGSSLQAHILDRSRAAMFETLKATRTTSSKAISYGIWQPSLARTEVTVAKGIHFSSMGHSAPRYVADGNGVEKLQKRLELLPEEAIYLIERGAMFCWKESVLRVEGLEGVPMTVQQAYSEMIGTEDLDLEKFQVYAYLKRLGYVVARARPPNKDYPASAPFPTSTPRRTVLERVKLLFGGFFSKIVHLFSKTADWWRPLRIDSCFFGITNYGSLFRSMRFIPSGHSVPLRREPPSEKPTPYQIFYNVYKPSTPFKKSSPPPPDFQMAVINARTTPMPTLQELTDLFEMRPDEPLPQPRKRGLPQQDAKPGTHNPPPTVTPTAPTYPPFLHRVFPSLFPVLVASKDRPRVVNPFTALKAGKKMIVIAVVDSGNVGFFRFSEGAFGEWPMA</sequence>
<feature type="compositionally biased region" description="Pro residues" evidence="3">
    <location>
        <begin position="329"/>
        <end position="340"/>
    </location>
</feature>
<name>A0A4Y7SE82_COPMI</name>
<gene>
    <name evidence="5" type="ORF">FA13DRAFT_1757904</name>
</gene>
<evidence type="ECO:0000259" key="4">
    <source>
        <dbReference type="Pfam" id="PF12928"/>
    </source>
</evidence>